<dbReference type="EMBL" id="JAQZAO010000005">
    <property type="protein sequence ID" value="MDD7966166.1"/>
    <property type="molecule type" value="Genomic_DNA"/>
</dbReference>
<accession>A0ABT5SVK2</accession>
<keyword evidence="3" id="KW-1185">Reference proteome</keyword>
<gene>
    <name evidence="2" type="ORF">PGB27_12530</name>
</gene>
<comment type="caution">
    <text evidence="2">The sequence shown here is derived from an EMBL/GenBank/DDBJ whole genome shotgun (WGS) entry which is preliminary data.</text>
</comment>
<dbReference type="RefSeq" id="WP_274200696.1">
    <property type="nucleotide sequence ID" value="NZ_JAQZAO010000005.1"/>
</dbReference>
<sequence length="108" mass="11557">MISRRDLQRRAEREVQASDMEAAAEVVRVRGPGGYAGLDEPSAAAVSELLVEIASGWREKPTAPRVWEAATRVADRTLAGDHDPAPKFPGPAPAGYTNPHLKKGFPVG</sequence>
<feature type="region of interest" description="Disordered" evidence="1">
    <location>
        <begin position="79"/>
        <end position="108"/>
    </location>
</feature>
<organism evidence="2 3">
    <name type="scientific">Actinomycetospora lemnae</name>
    <dbReference type="NCBI Taxonomy" id="3019891"/>
    <lineage>
        <taxon>Bacteria</taxon>
        <taxon>Bacillati</taxon>
        <taxon>Actinomycetota</taxon>
        <taxon>Actinomycetes</taxon>
        <taxon>Pseudonocardiales</taxon>
        <taxon>Pseudonocardiaceae</taxon>
        <taxon>Actinomycetospora</taxon>
    </lineage>
</organism>
<dbReference type="Proteomes" id="UP001300763">
    <property type="component" value="Unassembled WGS sequence"/>
</dbReference>
<protein>
    <submittedName>
        <fullName evidence="2">Uncharacterized protein</fullName>
    </submittedName>
</protein>
<name>A0ABT5SVK2_9PSEU</name>
<reference evidence="2 3" key="1">
    <citation type="submission" date="2023-02" db="EMBL/GenBank/DDBJ databases">
        <title>Genome sequencing required for Actinomycetospora new species description.</title>
        <authorList>
            <person name="Saimee Y."/>
            <person name="Duangmal K."/>
        </authorList>
    </citation>
    <scope>NUCLEOTIDE SEQUENCE [LARGE SCALE GENOMIC DNA]</scope>
    <source>
        <strain evidence="2 3">DW7H6</strain>
    </source>
</reference>
<proteinExistence type="predicted"/>
<feature type="region of interest" description="Disordered" evidence="1">
    <location>
        <begin position="1"/>
        <end position="20"/>
    </location>
</feature>
<evidence type="ECO:0000256" key="1">
    <source>
        <dbReference type="SAM" id="MobiDB-lite"/>
    </source>
</evidence>
<evidence type="ECO:0000313" key="2">
    <source>
        <dbReference type="EMBL" id="MDD7966166.1"/>
    </source>
</evidence>
<feature type="compositionally biased region" description="Basic and acidic residues" evidence="1">
    <location>
        <begin position="1"/>
        <end position="16"/>
    </location>
</feature>
<evidence type="ECO:0000313" key="3">
    <source>
        <dbReference type="Proteomes" id="UP001300763"/>
    </source>
</evidence>